<dbReference type="EMBL" id="JYDT01000081">
    <property type="protein sequence ID" value="KRY85867.1"/>
    <property type="molecule type" value="Genomic_DNA"/>
</dbReference>
<evidence type="ECO:0000313" key="7">
    <source>
        <dbReference type="Proteomes" id="UP000054826"/>
    </source>
</evidence>
<dbReference type="Proteomes" id="UP000054826">
    <property type="component" value="Unassembled WGS sequence"/>
</dbReference>
<evidence type="ECO:0000313" key="5">
    <source>
        <dbReference type="EMBL" id="KRY86607.1"/>
    </source>
</evidence>
<name>A0A0V1F3R1_TRIPS</name>
<accession>A0A0V1F3R1</accession>
<evidence type="ECO:0000313" key="8">
    <source>
        <dbReference type="Proteomes" id="UP000054995"/>
    </source>
</evidence>
<evidence type="ECO:0000256" key="1">
    <source>
        <dbReference type="SAM" id="MobiDB-lite"/>
    </source>
</evidence>
<comment type="caution">
    <text evidence="3">The sequence shown here is derived from an EMBL/GenBank/DDBJ whole genome shotgun (WGS) entry which is preliminary data.</text>
</comment>
<dbReference type="EMBL" id="JYDT01000369">
    <property type="protein sequence ID" value="KRY80663.1"/>
    <property type="molecule type" value="Genomic_DNA"/>
</dbReference>
<sequence length="186" mass="21754">MVSRTRERHNTYYRKVLTHVIILVQWLLGYGVRYDYCRRFSCDKDDHGITLKTALLLVYYFFKLVHHLHFEKCEYKIYIKAMSHCYDPAVGEEETSQWTTFLPAYNCFAKQLFYQTKGSLSRHENTNDSTARSDHQRSDSAHSSTLGSKQTMNCQRCSLNLMPGCLMAENYHRLLAVILKPHEGAV</sequence>
<dbReference type="EMBL" id="JYDV01000184">
    <property type="protein sequence ID" value="KRZ26284.1"/>
    <property type="molecule type" value="Genomic_DNA"/>
</dbReference>
<dbReference type="AlphaFoldDB" id="A0A0V1F3R1"/>
<organism evidence="3 8">
    <name type="scientific">Trichinella pseudospiralis</name>
    <name type="common">Parasitic roundworm</name>
    <dbReference type="NCBI Taxonomy" id="6337"/>
    <lineage>
        <taxon>Eukaryota</taxon>
        <taxon>Metazoa</taxon>
        <taxon>Ecdysozoa</taxon>
        <taxon>Nematoda</taxon>
        <taxon>Enoplea</taxon>
        <taxon>Dorylaimia</taxon>
        <taxon>Trichinellida</taxon>
        <taxon>Trichinellidae</taxon>
        <taxon>Trichinella</taxon>
    </lineage>
</organism>
<evidence type="ECO:0000313" key="4">
    <source>
        <dbReference type="EMBL" id="KRY85867.1"/>
    </source>
</evidence>
<feature type="compositionally biased region" description="Basic and acidic residues" evidence="1">
    <location>
        <begin position="123"/>
        <end position="140"/>
    </location>
</feature>
<keyword evidence="2" id="KW-0472">Membrane</keyword>
<gene>
    <name evidence="6" type="ORF">T4C_10562</name>
    <name evidence="4" type="ORF">T4D_7300</name>
    <name evidence="5" type="ORF">T4D_767</name>
    <name evidence="3" type="ORF">T4D_7725</name>
</gene>
<feature type="region of interest" description="Disordered" evidence="1">
    <location>
        <begin position="123"/>
        <end position="147"/>
    </location>
</feature>
<evidence type="ECO:0000256" key="2">
    <source>
        <dbReference type="SAM" id="Phobius"/>
    </source>
</evidence>
<reference evidence="7 8" key="1">
    <citation type="submission" date="2015-01" db="EMBL/GenBank/DDBJ databases">
        <title>Evolution of Trichinella species and genotypes.</title>
        <authorList>
            <person name="Korhonen P.K."/>
            <person name="Edoardo P."/>
            <person name="Giuseppe L.R."/>
            <person name="Gasser R.B."/>
        </authorList>
    </citation>
    <scope>NUCLEOTIDE SEQUENCE [LARGE SCALE GENOMIC DNA]</scope>
    <source>
        <strain evidence="6">ISS176</strain>
        <strain evidence="3">ISS470</strain>
    </source>
</reference>
<dbReference type="EMBL" id="JYDT01000068">
    <property type="protein sequence ID" value="KRY86607.1"/>
    <property type="molecule type" value="Genomic_DNA"/>
</dbReference>
<proteinExistence type="predicted"/>
<evidence type="ECO:0000313" key="3">
    <source>
        <dbReference type="EMBL" id="KRY80663.1"/>
    </source>
</evidence>
<keyword evidence="2" id="KW-1133">Transmembrane helix</keyword>
<protein>
    <submittedName>
        <fullName evidence="3">Uncharacterized protein</fullName>
    </submittedName>
</protein>
<dbReference type="Proteomes" id="UP000054995">
    <property type="component" value="Unassembled WGS sequence"/>
</dbReference>
<evidence type="ECO:0000313" key="6">
    <source>
        <dbReference type="EMBL" id="KRZ26284.1"/>
    </source>
</evidence>
<feature type="non-terminal residue" evidence="3">
    <location>
        <position position="186"/>
    </location>
</feature>
<feature type="transmembrane region" description="Helical" evidence="2">
    <location>
        <begin position="12"/>
        <end position="32"/>
    </location>
</feature>
<keyword evidence="8" id="KW-1185">Reference proteome</keyword>
<keyword evidence="2" id="KW-0812">Transmembrane</keyword>